<dbReference type="AlphaFoldDB" id="A0A2A6CC79"/>
<evidence type="ECO:0000313" key="2">
    <source>
        <dbReference type="Proteomes" id="UP000005239"/>
    </source>
</evidence>
<organism evidence="1 2">
    <name type="scientific">Pristionchus pacificus</name>
    <name type="common">Parasitic nematode worm</name>
    <dbReference type="NCBI Taxonomy" id="54126"/>
    <lineage>
        <taxon>Eukaryota</taxon>
        <taxon>Metazoa</taxon>
        <taxon>Ecdysozoa</taxon>
        <taxon>Nematoda</taxon>
        <taxon>Chromadorea</taxon>
        <taxon>Rhabditida</taxon>
        <taxon>Rhabditina</taxon>
        <taxon>Diplogasteromorpha</taxon>
        <taxon>Diplogasteroidea</taxon>
        <taxon>Neodiplogasteridae</taxon>
        <taxon>Pristionchus</taxon>
    </lineage>
</organism>
<dbReference type="EnsemblMetazoa" id="PPA31301.1">
    <property type="protein sequence ID" value="PPA31301.1"/>
    <property type="gene ID" value="WBGene00204166"/>
</dbReference>
<protein>
    <submittedName>
        <fullName evidence="1">Uncharacterized protein</fullName>
    </submittedName>
</protein>
<evidence type="ECO:0000313" key="1">
    <source>
        <dbReference type="EnsemblMetazoa" id="PPA31301.1"/>
    </source>
</evidence>
<reference evidence="2" key="1">
    <citation type="journal article" date="2008" name="Nat. Genet.">
        <title>The Pristionchus pacificus genome provides a unique perspective on nematode lifestyle and parasitism.</title>
        <authorList>
            <person name="Dieterich C."/>
            <person name="Clifton S.W."/>
            <person name="Schuster L.N."/>
            <person name="Chinwalla A."/>
            <person name="Delehaunty K."/>
            <person name="Dinkelacker I."/>
            <person name="Fulton L."/>
            <person name="Fulton R."/>
            <person name="Godfrey J."/>
            <person name="Minx P."/>
            <person name="Mitreva M."/>
            <person name="Roeseler W."/>
            <person name="Tian H."/>
            <person name="Witte H."/>
            <person name="Yang S.P."/>
            <person name="Wilson R.K."/>
            <person name="Sommer R.J."/>
        </authorList>
    </citation>
    <scope>NUCLEOTIDE SEQUENCE [LARGE SCALE GENOMIC DNA]</scope>
    <source>
        <strain evidence="2">PS312</strain>
    </source>
</reference>
<gene>
    <name evidence="1" type="primary">WBGene00204166</name>
</gene>
<dbReference type="Proteomes" id="UP000005239">
    <property type="component" value="Unassembled WGS sequence"/>
</dbReference>
<sequence>MLLRVEDLSGTRGLKMTNAIKYSESINGSIIIGKCILWTPHPVAVYGNAAYCWSKADCSMIRGGLEDGKFHWKMCETNVPLAMRERDELMRFSEGVTSTFTVIVHSRYIGNPYNLPTMICQLDLATMQWKEFPITDPKVTAILNKNSWQSCYIWTINRKVHIILNDQGEAHLILDSDTDVWEISRCEIADSACAICGMSKHFMHYDKLYKFELNEHYKYDLHRDKSPELICMCTAEVVLRATRVYLFCKTTEDFLAAVFAIELCKSYTLKKNQLCVEFFFRNLNISQLAAPTLFDFTLSTILRDEKLKKIAEEVIPSSHFIEMPVVMRSFRKRYPFWKKGRERSVAIDAKVGRRCPNLSPTPFSSQLTRRGSVTFLRSPSLPLPAIGPTRGQLPIQEGFVNLQSILDSTYEVGFLPTTSSIACHEMLLRVEDLSAISGLTISNAFILDNEIVCVSKSLGHDWQMYSLNSETFALRRLIVDFHDLRIPSRIHRAVAVHENAAYTWDDELKRMIVGTIEGDTFHWKSLETDVPIAMRADDIKIVYSEGASSTFTSIVANGHVGPNLVICQLNLVSLKWTHFCIPHQEDFKIIRYIWSLNGKVHMICNNKMKEQLHLVINVENKEINLFAQPQYSPCKRCLISKHFIHDNKLYKFRQSATGNCLLLRFDDACYVWQKMFELSKFPKNVCPCNAEVIVIGSRVFILTANSRFKLRKLFVVEMAPTLKDHALAVVLRHATLKTVGEDVLPDFLTNNLYRDISGDSLVKERRGETRGERQRFCWGSRGVVRVVALHRGYSRVSEERGAEEGVSAHTPCALVVREEGRESMVRERGQGVKGQKGISHTAPQIA</sequence>
<accession>A0A8R1UKB1</accession>
<reference evidence="1" key="2">
    <citation type="submission" date="2022-06" db="UniProtKB">
        <authorList>
            <consortium name="EnsemblMetazoa"/>
        </authorList>
    </citation>
    <scope>IDENTIFICATION</scope>
    <source>
        <strain evidence="1">PS312</strain>
    </source>
</reference>
<accession>A0A2A6CC79</accession>
<proteinExistence type="predicted"/>
<keyword evidence="2" id="KW-1185">Reference proteome</keyword>
<name>A0A2A6CC79_PRIPA</name>